<proteinExistence type="predicted"/>
<gene>
    <name evidence="4" type="ORF">UFOPK3772_01820</name>
</gene>
<dbReference type="PANTHER" id="PTHR33569">
    <property type="entry name" value="UREASE"/>
    <property type="match status" value="1"/>
</dbReference>
<dbReference type="GO" id="GO:0016151">
    <property type="term" value="F:nickel cation binding"/>
    <property type="evidence" value="ECO:0007669"/>
    <property type="project" value="InterPro"/>
</dbReference>
<dbReference type="EC" id="3.5.1.5" evidence="2"/>
<dbReference type="InterPro" id="IPR036463">
    <property type="entry name" value="Urease_gamma_sf"/>
</dbReference>
<dbReference type="InterPro" id="IPR050069">
    <property type="entry name" value="Urease_subunit"/>
</dbReference>
<dbReference type="AlphaFoldDB" id="A0A6J7KIA5"/>
<dbReference type="NCBIfam" id="TIGR00193">
    <property type="entry name" value="urease_gam"/>
    <property type="match status" value="1"/>
</dbReference>
<protein>
    <recommendedName>
        <fullName evidence="2">urease</fullName>
        <ecNumber evidence="2">3.5.1.5</ecNumber>
    </recommendedName>
</protein>
<dbReference type="GO" id="GO:0009039">
    <property type="term" value="F:urease activity"/>
    <property type="evidence" value="ECO:0007669"/>
    <property type="project" value="UniProtKB-EC"/>
</dbReference>
<sequence>MALTPGEADRLLLYTQGLLARERRDRGLLLNVPEATALIANTVCEAARDGEDLASAREAGRSVLGAADVLPGVVEVVTDVSVEARFDDGTRLVVVRDPFRASGDPSSPQAQATAVPSTGAIRVENCALTPIGLTSHIHLAEVNPRLRLDRGLAYGHRLAIPSGDTVWISPGEAVDLPIRPIGGSRVVIGNTGVVDGSLDDPVVRARALETLIACGYLDTEAIKATGSPSDVPPPDDAVAALIRHREAIQ</sequence>
<evidence type="ECO:0000313" key="4">
    <source>
        <dbReference type="EMBL" id="CAB4955367.1"/>
    </source>
</evidence>
<dbReference type="Pfam" id="PF00699">
    <property type="entry name" value="Urease_beta"/>
    <property type="match status" value="1"/>
</dbReference>
<dbReference type="Gene3D" id="2.10.150.10">
    <property type="entry name" value="Urease, beta subunit"/>
    <property type="match status" value="1"/>
</dbReference>
<accession>A0A6J7KIA5</accession>
<dbReference type="SUPFAM" id="SSF54111">
    <property type="entry name" value="Urease, gamma-subunit"/>
    <property type="match status" value="1"/>
</dbReference>
<reference evidence="4" key="1">
    <citation type="submission" date="2020-05" db="EMBL/GenBank/DDBJ databases">
        <authorList>
            <person name="Chiriac C."/>
            <person name="Salcher M."/>
            <person name="Ghai R."/>
            <person name="Kavagutti S V."/>
        </authorList>
    </citation>
    <scope>NUCLEOTIDE SEQUENCE</scope>
</reference>
<dbReference type="GO" id="GO:0043419">
    <property type="term" value="P:urea catabolic process"/>
    <property type="evidence" value="ECO:0007669"/>
    <property type="project" value="UniProtKB-UniPathway"/>
</dbReference>
<keyword evidence="3" id="KW-0378">Hydrolase</keyword>
<dbReference type="InterPro" id="IPR002019">
    <property type="entry name" value="Urease_beta-like"/>
</dbReference>
<evidence type="ECO:0000256" key="1">
    <source>
        <dbReference type="ARBA" id="ARBA00004897"/>
    </source>
</evidence>
<dbReference type="GO" id="GO:0035550">
    <property type="term" value="C:urease complex"/>
    <property type="evidence" value="ECO:0007669"/>
    <property type="project" value="InterPro"/>
</dbReference>
<evidence type="ECO:0000256" key="3">
    <source>
        <dbReference type="ARBA" id="ARBA00022801"/>
    </source>
</evidence>
<dbReference type="InterPro" id="IPR002026">
    <property type="entry name" value="Urease_gamma/gamma-beta_su"/>
</dbReference>
<dbReference type="UniPathway" id="UPA00258">
    <property type="reaction ID" value="UER00370"/>
</dbReference>
<dbReference type="EMBL" id="CAFBNE010000057">
    <property type="protein sequence ID" value="CAB4955367.1"/>
    <property type="molecule type" value="Genomic_DNA"/>
</dbReference>
<dbReference type="SUPFAM" id="SSF51278">
    <property type="entry name" value="Urease, beta-subunit"/>
    <property type="match status" value="1"/>
</dbReference>
<dbReference type="InterPro" id="IPR036461">
    <property type="entry name" value="Urease_betasu_sf"/>
</dbReference>
<organism evidence="4">
    <name type="scientific">freshwater metagenome</name>
    <dbReference type="NCBI Taxonomy" id="449393"/>
    <lineage>
        <taxon>unclassified sequences</taxon>
        <taxon>metagenomes</taxon>
        <taxon>ecological metagenomes</taxon>
    </lineage>
</organism>
<dbReference type="Pfam" id="PF00547">
    <property type="entry name" value="Urease_gamma"/>
    <property type="match status" value="1"/>
</dbReference>
<name>A0A6J7KIA5_9ZZZZ</name>
<dbReference type="CDD" id="cd00390">
    <property type="entry name" value="Urease_gamma"/>
    <property type="match status" value="1"/>
</dbReference>
<comment type="pathway">
    <text evidence="1">Nitrogen metabolism; urea degradation; CO(2) and NH(3) from urea (urease route): step 1/1.</text>
</comment>
<evidence type="ECO:0000256" key="2">
    <source>
        <dbReference type="ARBA" id="ARBA00012934"/>
    </source>
</evidence>
<dbReference type="PANTHER" id="PTHR33569:SF1">
    <property type="entry name" value="UREASE"/>
    <property type="match status" value="1"/>
</dbReference>
<dbReference type="Gene3D" id="3.30.280.10">
    <property type="entry name" value="Urease, gamma-like subunit"/>
    <property type="match status" value="1"/>
</dbReference>